<dbReference type="Proteomes" id="UP000824890">
    <property type="component" value="Unassembled WGS sequence"/>
</dbReference>
<evidence type="ECO:0000313" key="11">
    <source>
        <dbReference type="Proteomes" id="UP000824890"/>
    </source>
</evidence>
<dbReference type="Pfam" id="PF13359">
    <property type="entry name" value="DDE_Tnp_4"/>
    <property type="match status" value="1"/>
</dbReference>
<comment type="caution">
    <text evidence="10">The sequence shown here is derived from an EMBL/GenBank/DDBJ whole genome shotgun (WGS) entry which is preliminary data.</text>
</comment>
<accession>A0ABQ8E0K1</accession>
<organism evidence="10 11">
    <name type="scientific">Brassica napus</name>
    <name type="common">Rape</name>
    <dbReference type="NCBI Taxonomy" id="3708"/>
    <lineage>
        <taxon>Eukaryota</taxon>
        <taxon>Viridiplantae</taxon>
        <taxon>Streptophyta</taxon>
        <taxon>Embryophyta</taxon>
        <taxon>Tracheophyta</taxon>
        <taxon>Spermatophyta</taxon>
        <taxon>Magnoliopsida</taxon>
        <taxon>eudicotyledons</taxon>
        <taxon>Gunneridae</taxon>
        <taxon>Pentapetalae</taxon>
        <taxon>rosids</taxon>
        <taxon>malvids</taxon>
        <taxon>Brassicales</taxon>
        <taxon>Brassicaceae</taxon>
        <taxon>Brassiceae</taxon>
        <taxon>Brassica</taxon>
    </lineage>
</organism>
<dbReference type="InterPro" id="IPR027806">
    <property type="entry name" value="HARBI1_dom"/>
</dbReference>
<evidence type="ECO:0000313" key="10">
    <source>
        <dbReference type="EMBL" id="KAH0934403.1"/>
    </source>
</evidence>
<keyword evidence="4" id="KW-0540">Nuclease</keyword>
<dbReference type="InterPro" id="IPR045249">
    <property type="entry name" value="HARBI1-like"/>
</dbReference>
<reference evidence="10 11" key="1">
    <citation type="submission" date="2021-05" db="EMBL/GenBank/DDBJ databases">
        <title>Genome Assembly of Synthetic Allotetraploid Brassica napus Reveals Homoeologous Exchanges between Subgenomes.</title>
        <authorList>
            <person name="Davis J.T."/>
        </authorList>
    </citation>
    <scope>NUCLEOTIDE SEQUENCE [LARGE SCALE GENOMIC DNA]</scope>
    <source>
        <strain evidence="11">cv. Da-Ae</strain>
        <tissue evidence="10">Seedling</tissue>
    </source>
</reference>
<evidence type="ECO:0000256" key="5">
    <source>
        <dbReference type="ARBA" id="ARBA00022723"/>
    </source>
</evidence>
<comment type="similarity">
    <text evidence="3">Belongs to the HARBI1 family.</text>
</comment>
<feature type="compositionally biased region" description="Low complexity" evidence="8">
    <location>
        <begin position="100"/>
        <end position="112"/>
    </location>
</feature>
<keyword evidence="6" id="KW-0378">Hydrolase</keyword>
<dbReference type="PANTHER" id="PTHR22930:SF287">
    <property type="entry name" value="NUCLEASE HARBI1 ISOFORM X1"/>
    <property type="match status" value="1"/>
</dbReference>
<evidence type="ECO:0000256" key="2">
    <source>
        <dbReference type="ARBA" id="ARBA00004123"/>
    </source>
</evidence>
<keyword evidence="5" id="KW-0479">Metal-binding</keyword>
<evidence type="ECO:0000256" key="6">
    <source>
        <dbReference type="ARBA" id="ARBA00022801"/>
    </source>
</evidence>
<keyword evidence="7" id="KW-0539">Nucleus</keyword>
<keyword evidence="11" id="KW-1185">Reference proteome</keyword>
<dbReference type="EMBL" id="JAGKQM010000003">
    <property type="protein sequence ID" value="KAH0934403.1"/>
    <property type="molecule type" value="Genomic_DNA"/>
</dbReference>
<evidence type="ECO:0000256" key="1">
    <source>
        <dbReference type="ARBA" id="ARBA00001968"/>
    </source>
</evidence>
<evidence type="ECO:0000256" key="7">
    <source>
        <dbReference type="ARBA" id="ARBA00023242"/>
    </source>
</evidence>
<dbReference type="PANTHER" id="PTHR22930">
    <property type="match status" value="1"/>
</dbReference>
<comment type="cofactor">
    <cofactor evidence="1">
        <name>a divalent metal cation</name>
        <dbReference type="ChEBI" id="CHEBI:60240"/>
    </cofactor>
</comment>
<evidence type="ECO:0000256" key="3">
    <source>
        <dbReference type="ARBA" id="ARBA00006958"/>
    </source>
</evidence>
<gene>
    <name evidence="10" type="ORF">HID58_011520</name>
</gene>
<proteinExistence type="inferred from homology"/>
<comment type="subcellular location">
    <subcellularLocation>
        <location evidence="2">Nucleus</location>
    </subcellularLocation>
</comment>
<evidence type="ECO:0000259" key="9">
    <source>
        <dbReference type="Pfam" id="PF13359"/>
    </source>
</evidence>
<feature type="region of interest" description="Disordered" evidence="8">
    <location>
        <begin position="100"/>
        <end position="134"/>
    </location>
</feature>
<feature type="compositionally biased region" description="Pro residues" evidence="8">
    <location>
        <begin position="113"/>
        <end position="134"/>
    </location>
</feature>
<protein>
    <recommendedName>
        <fullName evidence="9">DDE Tnp4 domain-containing protein</fullName>
    </recommendedName>
</protein>
<name>A0ABQ8E0K1_BRANA</name>
<evidence type="ECO:0000256" key="8">
    <source>
        <dbReference type="SAM" id="MobiDB-lite"/>
    </source>
</evidence>
<evidence type="ECO:0000256" key="4">
    <source>
        <dbReference type="ARBA" id="ARBA00022722"/>
    </source>
</evidence>
<feature type="domain" description="DDE Tnp4" evidence="9">
    <location>
        <begin position="317"/>
        <end position="481"/>
    </location>
</feature>
<sequence length="535" mass="59233">MGRACACDSLALRGSEGDSCVTVQMLHCWSISAEELVRMRRVESPLKVQWRVEVGIEECVQLRSLCGAGAGFTDGSALGYYLETQLIRWKKLSWRCSPTSSTSKTPLTQQAPSSPPPPPPPPLHPLPPPLPPSSHPPPPLLSLFFTLASLLSFLSVARSSTSSSSSSRSPSPPPPLPDGDYSVASFRALANDHIWALDAPLRDARWRSLYGLSYPVFTTVVEKLQPFIAASNLSLPADYAVAMVLSRLAHGCSAKTLASRYSLDPYLISKITNMVTRLLATKLYPEFIKIPVGKRRLIETTQGFEELTSLPNICGAIDSTPVKLRRRTKLNPRNVYNSKYGYDAVLLQVVADHKKIFWDVCVKAPGGEEDSSHFRDSLLYKRLTSGDIVWEKVINVRGHHVRPYIVGDWCYPLLSFLMTPFSPNGSGSPPENLFDGMLMKGRSVVVEAIGLLKARWKILQSLNVGVNHAPQTIVACCVLHNLCQIAREPEPELWKDPDEAGSPARVLESERQFYYYGQSLRQALADDLHQRLSSR</sequence>